<dbReference type="PANTHER" id="PTHR11803:SF58">
    <property type="entry name" value="PROTEIN HMF1-RELATED"/>
    <property type="match status" value="1"/>
</dbReference>
<evidence type="ECO:0000256" key="1">
    <source>
        <dbReference type="ARBA" id="ARBA00010552"/>
    </source>
</evidence>
<dbReference type="CDD" id="cd00448">
    <property type="entry name" value="YjgF_YER057c_UK114_family"/>
    <property type="match status" value="1"/>
</dbReference>
<gene>
    <name evidence="2" type="ORF">D3871_26760</name>
</gene>
<organism evidence="2 3">
    <name type="scientific">Noviherbaspirillum saxi</name>
    <dbReference type="NCBI Taxonomy" id="2320863"/>
    <lineage>
        <taxon>Bacteria</taxon>
        <taxon>Pseudomonadati</taxon>
        <taxon>Pseudomonadota</taxon>
        <taxon>Betaproteobacteria</taxon>
        <taxon>Burkholderiales</taxon>
        <taxon>Oxalobacteraceae</taxon>
        <taxon>Noviherbaspirillum</taxon>
    </lineage>
</organism>
<reference evidence="3" key="1">
    <citation type="submission" date="2018-09" db="EMBL/GenBank/DDBJ databases">
        <authorList>
            <person name="Zhu H."/>
        </authorList>
    </citation>
    <scope>NUCLEOTIDE SEQUENCE [LARGE SCALE GENOMIC DNA]</scope>
    <source>
        <strain evidence="3">K1R23-30</strain>
    </source>
</reference>
<dbReference type="GO" id="GO:0005829">
    <property type="term" value="C:cytosol"/>
    <property type="evidence" value="ECO:0007669"/>
    <property type="project" value="TreeGrafter"/>
</dbReference>
<dbReference type="InterPro" id="IPR006175">
    <property type="entry name" value="YjgF/YER057c/UK114"/>
</dbReference>
<comment type="similarity">
    <text evidence="1">Belongs to the RutC family.</text>
</comment>
<dbReference type="Gene3D" id="3.30.1330.40">
    <property type="entry name" value="RutC-like"/>
    <property type="match status" value="1"/>
</dbReference>
<accession>A0A3A3FFU5</accession>
<protein>
    <submittedName>
        <fullName evidence="2">RidA family protein</fullName>
    </submittedName>
</protein>
<dbReference type="RefSeq" id="WP_119772123.1">
    <property type="nucleotide sequence ID" value="NZ_QYUO01000003.1"/>
</dbReference>
<dbReference type="PANTHER" id="PTHR11803">
    <property type="entry name" value="2-IMINOBUTANOATE/2-IMINOPROPANOATE DEAMINASE RIDA"/>
    <property type="match status" value="1"/>
</dbReference>
<dbReference type="EMBL" id="QYUO01000003">
    <property type="protein sequence ID" value="RJF92236.1"/>
    <property type="molecule type" value="Genomic_DNA"/>
</dbReference>
<dbReference type="AlphaFoldDB" id="A0A3A3FFU5"/>
<evidence type="ECO:0000313" key="3">
    <source>
        <dbReference type="Proteomes" id="UP000265955"/>
    </source>
</evidence>
<dbReference type="Proteomes" id="UP000265955">
    <property type="component" value="Unassembled WGS sequence"/>
</dbReference>
<dbReference type="GO" id="GO:0019239">
    <property type="term" value="F:deaminase activity"/>
    <property type="evidence" value="ECO:0007669"/>
    <property type="project" value="TreeGrafter"/>
</dbReference>
<dbReference type="SUPFAM" id="SSF55298">
    <property type="entry name" value="YjgF-like"/>
    <property type="match status" value="1"/>
</dbReference>
<keyword evidence="3" id="KW-1185">Reference proteome</keyword>
<comment type="caution">
    <text evidence="2">The sequence shown here is derived from an EMBL/GenBank/DDBJ whole genome shotgun (WGS) entry which is preliminary data.</text>
</comment>
<proteinExistence type="inferred from homology"/>
<sequence>MRERVPVRHVKTDEVAELPIATWSNCLVVGNEIALSGMTAHPASRQAELGTYDQTMTVLKKIRALVEAAGGGIENIYKLVIYVTDIADKDEVGRARRDFFQAPYPCSTLIGVSGLVFPELKVEIDAFARLDIDLRTAVQS</sequence>
<name>A0A3A3FFU5_9BURK</name>
<dbReference type="Pfam" id="PF01042">
    <property type="entry name" value="Ribonuc_L-PSP"/>
    <property type="match status" value="1"/>
</dbReference>
<evidence type="ECO:0000313" key="2">
    <source>
        <dbReference type="EMBL" id="RJF92236.1"/>
    </source>
</evidence>
<dbReference type="OrthoDB" id="9808943at2"/>
<dbReference type="InterPro" id="IPR035959">
    <property type="entry name" value="RutC-like_sf"/>
</dbReference>